<evidence type="ECO:0000313" key="3">
    <source>
        <dbReference type="Proteomes" id="UP000003330"/>
    </source>
</evidence>
<feature type="transmembrane region" description="Helical" evidence="1">
    <location>
        <begin position="85"/>
        <end position="112"/>
    </location>
</feature>
<keyword evidence="3" id="KW-1185">Reference proteome</keyword>
<evidence type="ECO:0008006" key="4">
    <source>
        <dbReference type="Google" id="ProtNLM"/>
    </source>
</evidence>
<comment type="caution">
    <text evidence="2">The sequence shown here is derived from an EMBL/GenBank/DDBJ whole genome shotgun (WGS) entry which is preliminary data.</text>
</comment>
<keyword evidence="1" id="KW-0472">Membrane</keyword>
<organism evidence="2 3">
    <name type="scientific">Streptococcus ictaluri 707-05</name>
    <dbReference type="NCBI Taxonomy" id="764299"/>
    <lineage>
        <taxon>Bacteria</taxon>
        <taxon>Bacillati</taxon>
        <taxon>Bacillota</taxon>
        <taxon>Bacilli</taxon>
        <taxon>Lactobacillales</taxon>
        <taxon>Streptococcaceae</taxon>
        <taxon>Streptococcus</taxon>
    </lineage>
</organism>
<evidence type="ECO:0000313" key="2">
    <source>
        <dbReference type="EMBL" id="EHI70758.1"/>
    </source>
</evidence>
<dbReference type="Proteomes" id="UP000003330">
    <property type="component" value="Unassembled WGS sequence"/>
</dbReference>
<protein>
    <recommendedName>
        <fullName evidence="4">Transporter, major facilitator domain protein</fullName>
    </recommendedName>
</protein>
<dbReference type="OrthoDB" id="2293709at2"/>
<keyword evidence="1" id="KW-1133">Transmembrane helix</keyword>
<dbReference type="AlphaFoldDB" id="G5JZL0"/>
<dbReference type="STRING" id="764299.STRIC_0722"/>
<dbReference type="InterPro" id="IPR036259">
    <property type="entry name" value="MFS_trans_sf"/>
</dbReference>
<gene>
    <name evidence="2" type="ORF">STRIC_0722</name>
</gene>
<keyword evidence="1" id="KW-0812">Transmembrane</keyword>
<evidence type="ECO:0000256" key="1">
    <source>
        <dbReference type="SAM" id="Phobius"/>
    </source>
</evidence>
<dbReference type="EMBL" id="AEUX02000001">
    <property type="protein sequence ID" value="EHI70758.1"/>
    <property type="molecule type" value="Genomic_DNA"/>
</dbReference>
<accession>G5JZL0</accession>
<proteinExistence type="predicted"/>
<dbReference type="RefSeq" id="WP_008087016.1">
    <property type="nucleotide sequence ID" value="NZ_AEUX02000001.1"/>
</dbReference>
<name>G5JZL0_9STRE</name>
<feature type="transmembrane region" description="Helical" evidence="1">
    <location>
        <begin position="43"/>
        <end position="65"/>
    </location>
</feature>
<sequence length="121" mass="13501">MKAILQNKLFLTLFASNKLSDFGDVMFYLALMAYVLQMPGYKLAVSIVSVSEALPILTSFVMGYLADRTIDKPRTILYTLTFRVFVYLVVASVVSFRPSIAVVFALALLNLLSDLTGQYEN</sequence>
<dbReference type="SUPFAM" id="SSF103473">
    <property type="entry name" value="MFS general substrate transporter"/>
    <property type="match status" value="1"/>
</dbReference>
<reference evidence="2 3" key="1">
    <citation type="journal article" date="2014" name="Int. J. Syst. Evol. Microbiol.">
        <title>Phylogenomics and the dynamic genome evolution of the genus Streptococcus.</title>
        <authorList>
            <consortium name="The Broad Institute Genome Sequencing Platform"/>
            <person name="Richards V.P."/>
            <person name="Palmer S.R."/>
            <person name="Pavinski Bitar P.D."/>
            <person name="Qin X."/>
            <person name="Weinstock G.M."/>
            <person name="Highlander S.K."/>
            <person name="Town C.D."/>
            <person name="Burne R.A."/>
            <person name="Stanhope M.J."/>
        </authorList>
    </citation>
    <scope>NUCLEOTIDE SEQUENCE [LARGE SCALE GENOMIC DNA]</scope>
    <source>
        <strain evidence="2 3">707-05</strain>
    </source>
</reference>